<evidence type="ECO:0000313" key="5">
    <source>
        <dbReference type="Proteomes" id="UP000241645"/>
    </source>
</evidence>
<dbReference type="Pfam" id="PF17934">
    <property type="entry name" value="TetR_C_26"/>
    <property type="match status" value="1"/>
</dbReference>
<dbReference type="PANTHER" id="PTHR43479:SF8">
    <property type="entry name" value="TRANSCRIPTIONAL REGULATOR, TETR FAMILY"/>
    <property type="match status" value="1"/>
</dbReference>
<dbReference type="SUPFAM" id="SSF48498">
    <property type="entry name" value="Tetracyclin repressor-like, C-terminal domain"/>
    <property type="match status" value="1"/>
</dbReference>
<organism evidence="4 5">
    <name type="scientific">Brevibacillus porteri</name>
    <dbReference type="NCBI Taxonomy" id="2126350"/>
    <lineage>
        <taxon>Bacteria</taxon>
        <taxon>Bacillati</taxon>
        <taxon>Bacillota</taxon>
        <taxon>Bacilli</taxon>
        <taxon>Bacillales</taxon>
        <taxon>Paenibacillaceae</taxon>
        <taxon>Brevibacillus</taxon>
    </lineage>
</organism>
<name>A0ABX5FS38_9BACL</name>
<dbReference type="InterPro" id="IPR041603">
    <property type="entry name" value="YvdT_C"/>
</dbReference>
<dbReference type="InterPro" id="IPR009057">
    <property type="entry name" value="Homeodomain-like_sf"/>
</dbReference>
<dbReference type="PRINTS" id="PR00455">
    <property type="entry name" value="HTHTETR"/>
</dbReference>
<protein>
    <submittedName>
        <fullName evidence="4">TetR family transcriptional regulator</fullName>
    </submittedName>
</protein>
<comment type="caution">
    <text evidence="4">The sequence shown here is derived from an EMBL/GenBank/DDBJ whole genome shotgun (WGS) entry which is preliminary data.</text>
</comment>
<keyword evidence="5" id="KW-1185">Reference proteome</keyword>
<dbReference type="Pfam" id="PF00440">
    <property type="entry name" value="TetR_N"/>
    <property type="match status" value="1"/>
</dbReference>
<feature type="domain" description="HTH tetR-type" evidence="3">
    <location>
        <begin position="6"/>
        <end position="66"/>
    </location>
</feature>
<accession>A0ABX5FS38</accession>
<keyword evidence="1 2" id="KW-0238">DNA-binding</keyword>
<dbReference type="PROSITE" id="PS50977">
    <property type="entry name" value="HTH_TETR_2"/>
    <property type="match status" value="1"/>
</dbReference>
<dbReference type="InterPro" id="IPR036271">
    <property type="entry name" value="Tet_transcr_reg_TetR-rel_C_sf"/>
</dbReference>
<gene>
    <name evidence="4" type="ORF">C7R92_11185</name>
</gene>
<dbReference type="Proteomes" id="UP000241645">
    <property type="component" value="Unassembled WGS sequence"/>
</dbReference>
<evidence type="ECO:0000256" key="2">
    <source>
        <dbReference type="PROSITE-ProRule" id="PRU00335"/>
    </source>
</evidence>
<dbReference type="RefSeq" id="WP_106834309.1">
    <property type="nucleotide sequence ID" value="NZ_JARMEW010000003.1"/>
</dbReference>
<dbReference type="GeneID" id="95750679"/>
<evidence type="ECO:0000313" key="4">
    <source>
        <dbReference type="EMBL" id="PSK10985.1"/>
    </source>
</evidence>
<feature type="DNA-binding region" description="H-T-H motif" evidence="2">
    <location>
        <begin position="29"/>
        <end position="48"/>
    </location>
</feature>
<dbReference type="InterPro" id="IPR050624">
    <property type="entry name" value="HTH-type_Tx_Regulator"/>
</dbReference>
<dbReference type="PROSITE" id="PS01081">
    <property type="entry name" value="HTH_TETR_1"/>
    <property type="match status" value="1"/>
</dbReference>
<dbReference type="InterPro" id="IPR001647">
    <property type="entry name" value="HTH_TetR"/>
</dbReference>
<evidence type="ECO:0000259" key="3">
    <source>
        <dbReference type="PROSITE" id="PS50977"/>
    </source>
</evidence>
<dbReference type="SUPFAM" id="SSF46689">
    <property type="entry name" value="Homeodomain-like"/>
    <property type="match status" value="1"/>
</dbReference>
<dbReference type="Gene3D" id="1.10.357.10">
    <property type="entry name" value="Tetracycline Repressor, domain 2"/>
    <property type="match status" value="1"/>
</dbReference>
<dbReference type="InterPro" id="IPR023772">
    <property type="entry name" value="DNA-bd_HTH_TetR-type_CS"/>
</dbReference>
<dbReference type="EMBL" id="PXZO01000018">
    <property type="protein sequence ID" value="PSK10985.1"/>
    <property type="molecule type" value="Genomic_DNA"/>
</dbReference>
<reference evidence="4 5" key="1">
    <citation type="submission" date="2018-03" db="EMBL/GenBank/DDBJ databases">
        <title>Brevisbacillus phylogenomics.</title>
        <authorList>
            <person name="Dunlap C."/>
        </authorList>
    </citation>
    <scope>NUCLEOTIDE SEQUENCE [LARGE SCALE GENOMIC DNA]</scope>
    <source>
        <strain evidence="4 5">NRRL B-41110</strain>
    </source>
</reference>
<evidence type="ECO:0000256" key="1">
    <source>
        <dbReference type="ARBA" id="ARBA00023125"/>
    </source>
</evidence>
<sequence>MAVSKDDKYSKILNAAIEIISEKGLDKTSISDIVKKAGIAQGTFYLYFSSKMALVPAIADNLLTITFQRINDKLKGKKDIESVLEVLVDETFSITDEYRDVLILCYSGFALDRSLETWGTIYKPFYEWMEDVLVKAINQQAIFSDIDVKWTAKMIITLVEATSERYYSSDQKNVAPDEYKAEILRFCKRSLGIQ</sequence>
<dbReference type="PANTHER" id="PTHR43479">
    <property type="entry name" value="ACREF/ENVCD OPERON REPRESSOR-RELATED"/>
    <property type="match status" value="1"/>
</dbReference>
<proteinExistence type="predicted"/>